<dbReference type="GO" id="GO:0019722">
    <property type="term" value="P:calcium-mediated signaling"/>
    <property type="evidence" value="ECO:0007669"/>
    <property type="project" value="InterPro"/>
</dbReference>
<dbReference type="SUPFAM" id="SSF54928">
    <property type="entry name" value="RNA-binding domain, RBD"/>
    <property type="match status" value="1"/>
</dbReference>
<dbReference type="GO" id="GO:0003676">
    <property type="term" value="F:nucleic acid binding"/>
    <property type="evidence" value="ECO:0007669"/>
    <property type="project" value="InterPro"/>
</dbReference>
<dbReference type="Pfam" id="PF04847">
    <property type="entry name" value="Calcipressin"/>
    <property type="match status" value="1"/>
</dbReference>
<keyword evidence="2" id="KW-1185">Reference proteome</keyword>
<organism evidence="2 3">
    <name type="scientific">Vanessa tameamea</name>
    <name type="common">Kamehameha butterfly</name>
    <dbReference type="NCBI Taxonomy" id="334116"/>
    <lineage>
        <taxon>Eukaryota</taxon>
        <taxon>Metazoa</taxon>
        <taxon>Ecdysozoa</taxon>
        <taxon>Arthropoda</taxon>
        <taxon>Hexapoda</taxon>
        <taxon>Insecta</taxon>
        <taxon>Pterygota</taxon>
        <taxon>Neoptera</taxon>
        <taxon>Endopterygota</taxon>
        <taxon>Lepidoptera</taxon>
        <taxon>Glossata</taxon>
        <taxon>Ditrysia</taxon>
        <taxon>Papilionoidea</taxon>
        <taxon>Nymphalidae</taxon>
        <taxon>Nymphalinae</taxon>
        <taxon>Vanessa</taxon>
    </lineage>
</organism>
<dbReference type="GeneID" id="113402557"/>
<sequence length="225" mass="25089">MANKEDEETFQEDDVYINPEDGMPNIHPNIADIDHGNDSLNEINDLDDLPKSVIVTNIHSNVFTDDNLKNELEALFRTFADNITFQWLKSFKRLRVNYDSPLAAATARVRLHQYKFYNSCINCYFAQPVTPISLKNLRPPAPVKQFLISPPASPPIGWEPREEGEPIVNPDLLAAIASLAPGESHELHAPTPTQPAIVVHTALPTDTNAPSHVGVPIPHTRCPEY</sequence>
<comment type="similarity">
    <text evidence="1">Belongs to the RCAN family.</text>
</comment>
<evidence type="ECO:0000313" key="3">
    <source>
        <dbReference type="RefSeq" id="XP_026498632.2"/>
    </source>
</evidence>
<dbReference type="Proteomes" id="UP001652626">
    <property type="component" value="Chromosome 11"/>
</dbReference>
<dbReference type="InterPro" id="IPR035979">
    <property type="entry name" value="RBD_domain_sf"/>
</dbReference>
<dbReference type="OrthoDB" id="17212at2759"/>
<dbReference type="Gene3D" id="3.30.70.330">
    <property type="match status" value="1"/>
</dbReference>
<evidence type="ECO:0000256" key="1">
    <source>
        <dbReference type="ARBA" id="ARBA00008209"/>
    </source>
</evidence>
<evidence type="ECO:0000313" key="2">
    <source>
        <dbReference type="Proteomes" id="UP001652626"/>
    </source>
</evidence>
<proteinExistence type="inferred from homology"/>
<dbReference type="InterPro" id="IPR012677">
    <property type="entry name" value="Nucleotide-bd_a/b_plait_sf"/>
</dbReference>
<dbReference type="OMA" id="RIMQTRC"/>
<protein>
    <submittedName>
        <fullName evidence="3">Protein sarah</fullName>
    </submittedName>
</protein>
<dbReference type="GO" id="GO:0007617">
    <property type="term" value="P:mating behavior"/>
    <property type="evidence" value="ECO:0007669"/>
    <property type="project" value="UniProtKB-ARBA"/>
</dbReference>
<dbReference type="InterPro" id="IPR006931">
    <property type="entry name" value="Calcipressin"/>
</dbReference>
<dbReference type="PANTHER" id="PTHR10300:SF14">
    <property type="entry name" value="PROTEIN SARAH"/>
    <property type="match status" value="1"/>
</dbReference>
<name>A0A8B8IQ77_VANTA</name>
<reference evidence="3" key="1">
    <citation type="submission" date="2025-08" db="UniProtKB">
        <authorList>
            <consortium name="RefSeq"/>
        </authorList>
    </citation>
    <scope>IDENTIFICATION</scope>
    <source>
        <tissue evidence="3">Whole body</tissue>
    </source>
</reference>
<dbReference type="GO" id="GO:0005634">
    <property type="term" value="C:nucleus"/>
    <property type="evidence" value="ECO:0007669"/>
    <property type="project" value="TreeGrafter"/>
</dbReference>
<dbReference type="GO" id="GO:0005737">
    <property type="term" value="C:cytoplasm"/>
    <property type="evidence" value="ECO:0007669"/>
    <property type="project" value="TreeGrafter"/>
</dbReference>
<dbReference type="AlphaFoldDB" id="A0A8B8IQ77"/>
<dbReference type="RefSeq" id="XP_026498632.2">
    <property type="nucleotide sequence ID" value="XM_026642847.2"/>
</dbReference>
<dbReference type="CDD" id="cd12434">
    <property type="entry name" value="RRM_RCAN_like"/>
    <property type="match status" value="1"/>
</dbReference>
<accession>A0A8B8IQ77</accession>
<dbReference type="PANTHER" id="PTHR10300">
    <property type="entry name" value="CALCIPRESSIN"/>
    <property type="match status" value="1"/>
</dbReference>
<dbReference type="GO" id="GO:0008597">
    <property type="term" value="F:calcium-dependent protein serine/threonine phosphatase regulator activity"/>
    <property type="evidence" value="ECO:0007669"/>
    <property type="project" value="TreeGrafter"/>
</dbReference>
<gene>
    <name evidence="3" type="primary">Sra</name>
</gene>